<dbReference type="Gene3D" id="1.25.10.10">
    <property type="entry name" value="Leucine-rich Repeat Variant"/>
    <property type="match status" value="1"/>
</dbReference>
<feature type="region of interest" description="Disordered" evidence="2">
    <location>
        <begin position="251"/>
        <end position="272"/>
    </location>
</feature>
<feature type="region of interest" description="Disordered" evidence="2">
    <location>
        <begin position="1"/>
        <end position="170"/>
    </location>
</feature>
<gene>
    <name evidence="4" type="ORF">DAEQUDRAFT_307759</name>
</gene>
<evidence type="ECO:0000256" key="2">
    <source>
        <dbReference type="SAM" id="MobiDB-lite"/>
    </source>
</evidence>
<feature type="compositionally biased region" description="Acidic residues" evidence="2">
    <location>
        <begin position="421"/>
        <end position="430"/>
    </location>
</feature>
<keyword evidence="5" id="KW-1185">Reference proteome</keyword>
<dbReference type="PANTHER" id="PTHR22100:SF13">
    <property type="entry name" value="WINGS APART-LIKE PROTEIN HOMOLOG"/>
    <property type="match status" value="1"/>
</dbReference>
<dbReference type="PANTHER" id="PTHR22100">
    <property type="entry name" value="WINGS APART-LIKE PROTEIN HOMOLOG"/>
    <property type="match status" value="1"/>
</dbReference>
<proteinExistence type="inferred from homology"/>
<dbReference type="InterPro" id="IPR039874">
    <property type="entry name" value="WAPL"/>
</dbReference>
<feature type="region of interest" description="Disordered" evidence="2">
    <location>
        <begin position="298"/>
        <end position="372"/>
    </location>
</feature>
<accession>A0A165Q3A0</accession>
<protein>
    <recommendedName>
        <fullName evidence="3">Wings apart-like protein C-terminal domain-containing protein</fullName>
    </recommendedName>
</protein>
<dbReference type="Pfam" id="PF07814">
    <property type="entry name" value="WAPL"/>
    <property type="match status" value="1"/>
</dbReference>
<dbReference type="EMBL" id="KV429062">
    <property type="protein sequence ID" value="KZT68954.1"/>
    <property type="molecule type" value="Genomic_DNA"/>
</dbReference>
<dbReference type="STRING" id="1314783.A0A165Q3A0"/>
<evidence type="ECO:0000313" key="5">
    <source>
        <dbReference type="Proteomes" id="UP000076727"/>
    </source>
</evidence>
<sequence length="1002" mass="107993">MQRTYSRKGANRRNRLSERAVPVSSDSDSEPPKPPAKRQKLIANADTPSALKGQDATSSTREDGRGLLGGGKAQGIVAKGLGSTTSALDTNSGQPISSISRGTEPTKPEPRARLSRVPFTPSDALPNATTSRCRGPPSPVQGVKDPSENFDDASDQDDSAVSSTKPSTSVAKRMLQRTAIEASALSLGGPFAGLDNDEELRTTPRMAAKVKGAAANQRIISERLVAFTSGDKGSAKADDVRPARKPLVRSDTLLDTSISQRRGSPPPAKDLSNLFDFTPANDDLSLAKATSSVAKRMLRRTATESSTGGSFTGLDSHEQPYSAPRTPTKLAKTRSDSIIDLTLGSPSSRELSQKSQSLEDVSSPPQSMRSTLTATNMRTYAGKSRSFLVAIPAGGLGMSGLARSNSNTADPDGSGTYIGSQEDDFDMEESYTDRRIRWGVDNSEDDPHPWSPPPESASPSKRRGKGKQVEMPPAPLPNGMMNDLKSITELRSKGENRRFLDEVGYLFEGLDASSPLSVRRGSALEIVTKLCDLDFARKAKAADFLERTWQVLRDAGAGNGDKVMDTILAFYAALVSRDTRDLADLAGRSDFLAALYGMLDGLRRANDPLWLVACGLSDAELRRAGIQRVDKTLLTGLEKLARKKSGLFEPGETISNRLLVSTALAALPSACQDTAHASSLLHAFHHELDPLPSRLSIYESGLPILSEPSVSASVDAPGFGHADNCLRLLDSYLLGRWTNNDSSQGSSADARLDPGREDDLAAGIASLCCVCDVVARDLEHEEHFAAASRCLESALRVLISLTHADVQWCQAVLNDQLALLVTRLIVQSQQQRLQDLGNRAMKQEQGADDHAGDVITDDEHAATSLDRQCLALGLLTNLVQVSHAAKDILRTTRLNFRCAENQRELLDTLPGDSDKRKLEQLVEHARDFTNFYVDFTRRVSQVIQSQSQLQSVELEDDGQIEDLGGFAVSEDDRVGKMLSDSDGAAVANDVVSFLNSLIRTKS</sequence>
<feature type="compositionally biased region" description="Polar residues" evidence="2">
    <location>
        <begin position="344"/>
        <end position="372"/>
    </location>
</feature>
<evidence type="ECO:0000259" key="3">
    <source>
        <dbReference type="Pfam" id="PF07814"/>
    </source>
</evidence>
<dbReference type="OrthoDB" id="78088at2759"/>
<feature type="compositionally biased region" description="Polar residues" evidence="2">
    <location>
        <begin position="253"/>
        <end position="262"/>
    </location>
</feature>
<reference evidence="4 5" key="1">
    <citation type="journal article" date="2016" name="Mol. Biol. Evol.">
        <title>Comparative Genomics of Early-Diverging Mushroom-Forming Fungi Provides Insights into the Origins of Lignocellulose Decay Capabilities.</title>
        <authorList>
            <person name="Nagy L.G."/>
            <person name="Riley R."/>
            <person name="Tritt A."/>
            <person name="Adam C."/>
            <person name="Daum C."/>
            <person name="Floudas D."/>
            <person name="Sun H."/>
            <person name="Yadav J.S."/>
            <person name="Pangilinan J."/>
            <person name="Larsson K.H."/>
            <person name="Matsuura K."/>
            <person name="Barry K."/>
            <person name="Labutti K."/>
            <person name="Kuo R."/>
            <person name="Ohm R.A."/>
            <person name="Bhattacharya S.S."/>
            <person name="Shirouzu T."/>
            <person name="Yoshinaga Y."/>
            <person name="Martin F.M."/>
            <person name="Grigoriev I.V."/>
            <person name="Hibbett D.S."/>
        </authorList>
    </citation>
    <scope>NUCLEOTIDE SEQUENCE [LARGE SCALE GENOMIC DNA]</scope>
    <source>
        <strain evidence="4 5">L-15889</strain>
    </source>
</reference>
<dbReference type="AlphaFoldDB" id="A0A165Q3A0"/>
<name>A0A165Q3A0_9APHY</name>
<feature type="region of interest" description="Disordered" evidence="2">
    <location>
        <begin position="402"/>
        <end position="481"/>
    </location>
</feature>
<dbReference type="InterPro" id="IPR011989">
    <property type="entry name" value="ARM-like"/>
</dbReference>
<comment type="similarity">
    <text evidence="1">Belongs to the WAPL family.</text>
</comment>
<evidence type="ECO:0000256" key="1">
    <source>
        <dbReference type="ARBA" id="ARBA00006854"/>
    </source>
</evidence>
<dbReference type="InterPro" id="IPR022771">
    <property type="entry name" value="WAPL_C"/>
</dbReference>
<evidence type="ECO:0000313" key="4">
    <source>
        <dbReference type="EMBL" id="KZT68954.1"/>
    </source>
</evidence>
<feature type="compositionally biased region" description="Polar residues" evidence="2">
    <location>
        <begin position="82"/>
        <end position="103"/>
    </location>
</feature>
<feature type="domain" description="Wings apart-like protein C-terminal" evidence="3">
    <location>
        <begin position="485"/>
        <end position="884"/>
    </location>
</feature>
<dbReference type="Proteomes" id="UP000076727">
    <property type="component" value="Unassembled WGS sequence"/>
</dbReference>
<feature type="compositionally biased region" description="Basic residues" evidence="2">
    <location>
        <begin position="1"/>
        <end position="14"/>
    </location>
</feature>
<organism evidence="4 5">
    <name type="scientific">Daedalea quercina L-15889</name>
    <dbReference type="NCBI Taxonomy" id="1314783"/>
    <lineage>
        <taxon>Eukaryota</taxon>
        <taxon>Fungi</taxon>
        <taxon>Dikarya</taxon>
        <taxon>Basidiomycota</taxon>
        <taxon>Agaricomycotina</taxon>
        <taxon>Agaricomycetes</taxon>
        <taxon>Polyporales</taxon>
        <taxon>Fomitopsis</taxon>
    </lineage>
</organism>
<feature type="compositionally biased region" description="Acidic residues" evidence="2">
    <location>
        <begin position="148"/>
        <end position="158"/>
    </location>
</feature>